<feature type="region of interest" description="Disordered" evidence="1">
    <location>
        <begin position="72"/>
        <end position="94"/>
    </location>
</feature>
<feature type="compositionally biased region" description="Basic and acidic residues" evidence="1">
    <location>
        <begin position="83"/>
        <end position="94"/>
    </location>
</feature>
<dbReference type="InterPro" id="IPR005331">
    <property type="entry name" value="Sulfotransferase"/>
</dbReference>
<comment type="caution">
    <text evidence="3">The sequence shown here is derived from an EMBL/GenBank/DDBJ whole genome shotgun (WGS) entry which is preliminary data.</text>
</comment>
<feature type="region of interest" description="Disordered" evidence="1">
    <location>
        <begin position="279"/>
        <end position="318"/>
    </location>
</feature>
<dbReference type="InterPro" id="IPR007669">
    <property type="entry name" value="Chst-1-like"/>
</dbReference>
<dbReference type="OrthoDB" id="407198at2759"/>
<dbReference type="InterPro" id="IPR012337">
    <property type="entry name" value="RNaseH-like_sf"/>
</dbReference>
<sequence>MRWVALLKNFLARPRLAAQRAPVLAHPTTDSLCTTRHVSPTSSYRNTLRSSSRCTLRSSASGGSVDSSVLLLPTTSRGRDRRKKENINAARSDRSSPRFCMSPLYVISPTDRSVKMNALCVDTNINQANFLMLKKTQSGVWNCTFPDDTVVIYTDASYMPRTNASGIGIYHGPGHELNRSHRVRGTIQNNNYAEMLAVIVALRDLLAWDGYSGQKVIIRTDNLAVVTAVTKSGGAYPELTEKLLALAEQFPKGVSFQHVYAHEGDPGNEMADTLAGIATSRRSKSAEPRARSRPRSLSRERNRSRSRSNEPEFVRSHSAHVRRCARTPRCMHTTHYTLREKYGRSGIAQLLKHISNVREVVGSSSPEVDQAFHPSGDVEFPIPENGFLPEKIIRKMRFKNVSDVLPPFLPLVGHYKTAPRYNLMACGVMKSMSTIILNTMCLLYNPPGKNYKQVVFVRDPIDRFVSFFVDKCIHKRNHCFGCKGSVRCVAKELFLKLKGYAEGHRQGVTYEEYHAAPISWYCDLGRNLLNYKVIYFPKNRSDHLKPVQEFIDFSVGSTSGTGNFGEDPV</sequence>
<organism evidence="3 4">
    <name type="scientific">Caenorhabditis auriculariae</name>
    <dbReference type="NCBI Taxonomy" id="2777116"/>
    <lineage>
        <taxon>Eukaryota</taxon>
        <taxon>Metazoa</taxon>
        <taxon>Ecdysozoa</taxon>
        <taxon>Nematoda</taxon>
        <taxon>Chromadorea</taxon>
        <taxon>Rhabditida</taxon>
        <taxon>Rhabditina</taxon>
        <taxon>Rhabditomorpha</taxon>
        <taxon>Rhabditoidea</taxon>
        <taxon>Rhabditidae</taxon>
        <taxon>Peloderinae</taxon>
        <taxon>Caenorhabditis</taxon>
    </lineage>
</organism>
<dbReference type="GO" id="GO:1902884">
    <property type="term" value="P:positive regulation of response to oxidative stress"/>
    <property type="evidence" value="ECO:0007669"/>
    <property type="project" value="InterPro"/>
</dbReference>
<dbReference type="PANTHER" id="PTHR22900">
    <property type="entry name" value="PROTEIN CBG14245-RELATED"/>
    <property type="match status" value="1"/>
</dbReference>
<protein>
    <recommendedName>
        <fullName evidence="2">RNase H type-1 domain-containing protein</fullName>
    </recommendedName>
</protein>
<dbReference type="SUPFAM" id="SSF53098">
    <property type="entry name" value="Ribonuclease H-like"/>
    <property type="match status" value="1"/>
</dbReference>
<accession>A0A8S1HB19</accession>
<dbReference type="EMBL" id="CAJGYM010000023">
    <property type="protein sequence ID" value="CAD6191821.1"/>
    <property type="molecule type" value="Genomic_DNA"/>
</dbReference>
<evidence type="ECO:0000259" key="2">
    <source>
        <dbReference type="PROSITE" id="PS50879"/>
    </source>
</evidence>
<dbReference type="GO" id="GO:0047756">
    <property type="term" value="F:chondroitin 4-sulfotransferase activity"/>
    <property type="evidence" value="ECO:0007669"/>
    <property type="project" value="InterPro"/>
</dbReference>
<dbReference type="Proteomes" id="UP000835052">
    <property type="component" value="Unassembled WGS sequence"/>
</dbReference>
<gene>
    <name evidence="3" type="ORF">CAUJ_LOCUS7740</name>
</gene>
<dbReference type="PROSITE" id="PS50879">
    <property type="entry name" value="RNASE_H_1"/>
    <property type="match status" value="1"/>
</dbReference>
<reference evidence="3" key="1">
    <citation type="submission" date="2020-10" db="EMBL/GenBank/DDBJ databases">
        <authorList>
            <person name="Kikuchi T."/>
        </authorList>
    </citation>
    <scope>NUCLEOTIDE SEQUENCE</scope>
    <source>
        <strain evidence="3">NKZ352</strain>
    </source>
</reference>
<evidence type="ECO:0000313" key="3">
    <source>
        <dbReference type="EMBL" id="CAD6191821.1"/>
    </source>
</evidence>
<dbReference type="Pfam" id="PF03567">
    <property type="entry name" value="Sulfotransfer_2"/>
    <property type="match status" value="1"/>
</dbReference>
<evidence type="ECO:0000256" key="1">
    <source>
        <dbReference type="SAM" id="MobiDB-lite"/>
    </source>
</evidence>
<feature type="domain" description="RNase H type-1" evidence="2">
    <location>
        <begin position="146"/>
        <end position="280"/>
    </location>
</feature>
<dbReference type="GO" id="GO:0016020">
    <property type="term" value="C:membrane"/>
    <property type="evidence" value="ECO:0007669"/>
    <property type="project" value="InterPro"/>
</dbReference>
<dbReference type="GO" id="GO:0003676">
    <property type="term" value="F:nucleic acid binding"/>
    <property type="evidence" value="ECO:0007669"/>
    <property type="project" value="InterPro"/>
</dbReference>
<dbReference type="PANTHER" id="PTHR22900:SF5">
    <property type="entry name" value="PROTEIN CBG14245"/>
    <property type="match status" value="1"/>
</dbReference>
<dbReference type="AlphaFoldDB" id="A0A8S1HB19"/>
<evidence type="ECO:0000313" key="4">
    <source>
        <dbReference type="Proteomes" id="UP000835052"/>
    </source>
</evidence>
<dbReference type="GO" id="GO:0050650">
    <property type="term" value="P:chondroitin sulfate proteoglycan biosynthetic process"/>
    <property type="evidence" value="ECO:0007669"/>
    <property type="project" value="InterPro"/>
</dbReference>
<proteinExistence type="predicted"/>
<name>A0A8S1HB19_9PELO</name>
<dbReference type="Gene3D" id="3.30.420.10">
    <property type="entry name" value="Ribonuclease H-like superfamily/Ribonuclease H"/>
    <property type="match status" value="1"/>
</dbReference>
<dbReference type="InterPro" id="IPR036397">
    <property type="entry name" value="RNaseH_sf"/>
</dbReference>
<keyword evidence="4" id="KW-1185">Reference proteome</keyword>
<dbReference type="Pfam" id="PF00075">
    <property type="entry name" value="RNase_H"/>
    <property type="match status" value="1"/>
</dbReference>
<feature type="compositionally biased region" description="Basic and acidic residues" evidence="1">
    <location>
        <begin position="297"/>
        <end position="315"/>
    </location>
</feature>
<dbReference type="GO" id="GO:0004523">
    <property type="term" value="F:RNA-DNA hybrid ribonuclease activity"/>
    <property type="evidence" value="ECO:0007669"/>
    <property type="project" value="InterPro"/>
</dbReference>
<dbReference type="InterPro" id="IPR002156">
    <property type="entry name" value="RNaseH_domain"/>
</dbReference>
<dbReference type="CDD" id="cd09280">
    <property type="entry name" value="RNase_HI_eukaryote_like"/>
    <property type="match status" value="1"/>
</dbReference>